<dbReference type="Proteomes" id="UP001139226">
    <property type="component" value="Unassembled WGS sequence"/>
</dbReference>
<evidence type="ECO:0000313" key="1">
    <source>
        <dbReference type="EMBL" id="MCH4821972.1"/>
    </source>
</evidence>
<organism evidence="1 2">
    <name type="scientific">Christiangramia lutea</name>
    <dbReference type="NCBI Taxonomy" id="1607951"/>
    <lineage>
        <taxon>Bacteria</taxon>
        <taxon>Pseudomonadati</taxon>
        <taxon>Bacteroidota</taxon>
        <taxon>Flavobacteriia</taxon>
        <taxon>Flavobacteriales</taxon>
        <taxon>Flavobacteriaceae</taxon>
        <taxon>Christiangramia</taxon>
    </lineage>
</organism>
<dbReference type="EMBL" id="JAKVTV010000001">
    <property type="protein sequence ID" value="MCH4821972.1"/>
    <property type="molecule type" value="Genomic_DNA"/>
</dbReference>
<dbReference type="InterPro" id="IPR038636">
    <property type="entry name" value="Wzi_sf"/>
</dbReference>
<dbReference type="RefSeq" id="WP_240712095.1">
    <property type="nucleotide sequence ID" value="NZ_JAKVTV010000001.1"/>
</dbReference>
<dbReference type="Gene3D" id="2.40.160.130">
    <property type="entry name" value="Capsule assembly protein Wzi"/>
    <property type="match status" value="1"/>
</dbReference>
<dbReference type="AlphaFoldDB" id="A0A9X1V0D6"/>
<name>A0A9X1V0D6_9FLAO</name>
<protein>
    <submittedName>
        <fullName evidence="1">Capsule assembly Wzi family protein</fullName>
    </submittedName>
</protein>
<proteinExistence type="predicted"/>
<accession>A0A9X1V0D6</accession>
<gene>
    <name evidence="1" type="ORF">ML462_02200</name>
</gene>
<comment type="caution">
    <text evidence="1">The sequence shown here is derived from an EMBL/GenBank/DDBJ whole genome shotgun (WGS) entry which is preliminary data.</text>
</comment>
<sequence>MYTNQRGRVSKDTDFSGWITGRMNYEISSETSLEMGVGFIYQNGYLNNDYIDELYLDFQNSWIQVIAGRKQQKELYGGLSATNENMAWSLNARPLPGVRFHSLRPVYLNKKQSLGIEFSWEEYSMGADRYVKGTRLHTKRLYFISNLKKGWQLKLGIRHFAQWGGTSPRWGKQPTGFKDYLKIVAGREGGAESTPGDQINVIGSHLGTYELYLNKNFRKGELKIIYNHFFEDGSGSRFENFPDGRYGVFYSSEDDGSILKSIMYEFFYTKNQSQTAPYLFDYYFMNGVYASGWTYQNRVVGLPLLTTNYYEDYPPGIQNIRVGNNSIIAHHLGLAGKFLKKFPYKLLMTYRKNYGHYRNKGYEGYDYFPADDPRGLVKLDKNVFSTRLDIDIPFDFANLSLILGGDFSKSQNVIGTGLSLSKAF</sequence>
<evidence type="ECO:0000313" key="2">
    <source>
        <dbReference type="Proteomes" id="UP001139226"/>
    </source>
</evidence>
<reference evidence="1" key="1">
    <citation type="submission" date="2022-03" db="EMBL/GenBank/DDBJ databases">
        <title>Gramella crocea sp. nov., isolated from activated sludge of a seafood processing plant.</title>
        <authorList>
            <person name="Zhang X."/>
        </authorList>
    </citation>
    <scope>NUCLEOTIDE SEQUENCE</scope>
    <source>
        <strain evidence="1">YJ019</strain>
    </source>
</reference>
<keyword evidence="2" id="KW-1185">Reference proteome</keyword>